<comment type="subcellular location">
    <subcellularLocation>
        <location evidence="1">Cell membrane</location>
        <topology evidence="1">Multi-pass membrane protein</topology>
    </subcellularLocation>
</comment>
<feature type="transmembrane region" description="Helical" evidence="6">
    <location>
        <begin position="78"/>
        <end position="96"/>
    </location>
</feature>
<sequence>MSFALASGIEQFKPLAVAAYILALSITPGPNNVMLAASGANFGFVRTLPHLLGITVGATVLVALSATGLGVVFTEYPAARLALFVVGALYLAYLAFKIANAGRPAAKDAQTKPFSFVQAATFQFVNPKTWLMAANLIILFSVDGQGFISSVIGICILMVAINFPAVSVWAALGVGMQKLLHTDRARVIYNRTMALLLLACVPLLFWK</sequence>
<keyword evidence="3 6" id="KW-0812">Transmembrane</keyword>
<dbReference type="Proteomes" id="UP000808215">
    <property type="component" value="Unassembled WGS sequence"/>
</dbReference>
<dbReference type="GO" id="GO:0015171">
    <property type="term" value="F:amino acid transmembrane transporter activity"/>
    <property type="evidence" value="ECO:0007669"/>
    <property type="project" value="TreeGrafter"/>
</dbReference>
<dbReference type="GeneID" id="45678848"/>
<evidence type="ECO:0000256" key="3">
    <source>
        <dbReference type="ARBA" id="ARBA00022692"/>
    </source>
</evidence>
<dbReference type="Proteomes" id="UP001171620">
    <property type="component" value="Unassembled WGS sequence"/>
</dbReference>
<comment type="caution">
    <text evidence="9">The sequence shown here is derived from an EMBL/GenBank/DDBJ whole genome shotgun (WGS) entry which is preliminary data.</text>
</comment>
<accession>A0A103MDW2</accession>
<feature type="transmembrane region" description="Helical" evidence="6">
    <location>
        <begin position="188"/>
        <end position="206"/>
    </location>
</feature>
<name>A0A103MDW2_BURVI</name>
<dbReference type="EMBL" id="JADVKH010000009">
    <property type="protein sequence ID" value="MBJ9686646.1"/>
    <property type="molecule type" value="Genomic_DNA"/>
</dbReference>
<reference evidence="7 11" key="2">
    <citation type="submission" date="2020-11" db="EMBL/GenBank/DDBJ databases">
        <title>Enhanced detection system for hospital associated transmission using whole genome sequencing surveillance.</title>
        <authorList>
            <person name="Harrison L.H."/>
            <person name="Van Tyne D."/>
            <person name="Marsh J.W."/>
            <person name="Griffith M.P."/>
            <person name="Snyder D.J."/>
            <person name="Cooper V.S."/>
            <person name="Mustapha M."/>
        </authorList>
    </citation>
    <scope>NUCLEOTIDE SEQUENCE [LARGE SCALE GENOMIC DNA]</scope>
    <source>
        <strain evidence="7 11">BC00020</strain>
    </source>
</reference>
<feature type="transmembrane region" description="Helical" evidence="6">
    <location>
        <begin position="116"/>
        <end position="141"/>
    </location>
</feature>
<protein>
    <submittedName>
        <fullName evidence="9">LysE family translocator</fullName>
    </submittedName>
</protein>
<dbReference type="EMBL" id="JAUJRV010000003">
    <property type="protein sequence ID" value="MDN7794635.1"/>
    <property type="molecule type" value="Genomic_DNA"/>
</dbReference>
<dbReference type="RefSeq" id="WP_011882430.1">
    <property type="nucleotide sequence ID" value="NZ_CAAAFK010000005.1"/>
</dbReference>
<evidence type="ECO:0000256" key="1">
    <source>
        <dbReference type="ARBA" id="ARBA00004651"/>
    </source>
</evidence>
<proteinExistence type="predicted"/>
<dbReference type="Proteomes" id="UP000237632">
    <property type="component" value="Unassembled WGS sequence"/>
</dbReference>
<evidence type="ECO:0000256" key="4">
    <source>
        <dbReference type="ARBA" id="ARBA00022989"/>
    </source>
</evidence>
<evidence type="ECO:0000313" key="7">
    <source>
        <dbReference type="EMBL" id="MBJ9686646.1"/>
    </source>
</evidence>
<dbReference type="OMA" id="ISIWAWA"/>
<evidence type="ECO:0000256" key="6">
    <source>
        <dbReference type="SAM" id="Phobius"/>
    </source>
</evidence>
<dbReference type="AlphaFoldDB" id="A0A103MDW2"/>
<reference evidence="8" key="3">
    <citation type="submission" date="2023-07" db="EMBL/GenBank/DDBJ databases">
        <title>A collection of bacterial strains from the Burkholderia cepacia Research Laboratory and Repository.</title>
        <authorList>
            <person name="Lipuma J."/>
            <person name="Spilker T."/>
            <person name="Caverly L."/>
        </authorList>
    </citation>
    <scope>NUCLEOTIDE SEQUENCE</scope>
    <source>
        <strain evidence="8">AU44268</strain>
    </source>
</reference>
<reference evidence="9 10" key="1">
    <citation type="submission" date="2018-03" db="EMBL/GenBank/DDBJ databases">
        <authorList>
            <person name="Nguyen K."/>
            <person name="Fouts D."/>
            <person name="Sutton G."/>
        </authorList>
    </citation>
    <scope>NUCLEOTIDE SEQUENCE [LARGE SCALE GENOMIC DNA]</scope>
    <source>
        <strain evidence="9 10">AU3578</strain>
    </source>
</reference>
<organism evidence="9 10">
    <name type="scientific">Burkholderia vietnamiensis</name>
    <dbReference type="NCBI Taxonomy" id="60552"/>
    <lineage>
        <taxon>Bacteria</taxon>
        <taxon>Pseudomonadati</taxon>
        <taxon>Pseudomonadota</taxon>
        <taxon>Betaproteobacteria</taxon>
        <taxon>Burkholderiales</taxon>
        <taxon>Burkholderiaceae</taxon>
        <taxon>Burkholderia</taxon>
        <taxon>Burkholderia cepacia complex</taxon>
    </lineage>
</organism>
<dbReference type="GO" id="GO:0033228">
    <property type="term" value="P:cysteine export across plasma membrane"/>
    <property type="evidence" value="ECO:0007669"/>
    <property type="project" value="TreeGrafter"/>
</dbReference>
<dbReference type="Pfam" id="PF01810">
    <property type="entry name" value="LysE"/>
    <property type="match status" value="1"/>
</dbReference>
<evidence type="ECO:0000313" key="11">
    <source>
        <dbReference type="Proteomes" id="UP000808215"/>
    </source>
</evidence>
<dbReference type="InterPro" id="IPR001123">
    <property type="entry name" value="LeuE-type"/>
</dbReference>
<evidence type="ECO:0000256" key="2">
    <source>
        <dbReference type="ARBA" id="ARBA00022475"/>
    </source>
</evidence>
<keyword evidence="4 6" id="KW-1133">Transmembrane helix</keyword>
<evidence type="ECO:0000256" key="5">
    <source>
        <dbReference type="ARBA" id="ARBA00023136"/>
    </source>
</evidence>
<evidence type="ECO:0000313" key="9">
    <source>
        <dbReference type="EMBL" id="PRH40989.1"/>
    </source>
</evidence>
<keyword evidence="11" id="KW-1185">Reference proteome</keyword>
<dbReference type="EMBL" id="PVHK01000126">
    <property type="protein sequence ID" value="PRH40989.1"/>
    <property type="molecule type" value="Genomic_DNA"/>
</dbReference>
<dbReference type="PANTHER" id="PTHR30086">
    <property type="entry name" value="ARGININE EXPORTER PROTEIN ARGO"/>
    <property type="match status" value="1"/>
</dbReference>
<keyword evidence="2" id="KW-1003">Cell membrane</keyword>
<dbReference type="GO" id="GO:0005886">
    <property type="term" value="C:plasma membrane"/>
    <property type="evidence" value="ECO:0007669"/>
    <property type="project" value="UniProtKB-SubCell"/>
</dbReference>
<evidence type="ECO:0000313" key="8">
    <source>
        <dbReference type="EMBL" id="MDN7794635.1"/>
    </source>
</evidence>
<feature type="transmembrane region" description="Helical" evidence="6">
    <location>
        <begin position="51"/>
        <end position="72"/>
    </location>
</feature>
<gene>
    <name evidence="9" type="ORF">C6T65_18480</name>
    <name evidence="7" type="ORF">I5589_06070</name>
    <name evidence="8" type="ORF">QZM33_06600</name>
</gene>
<feature type="transmembrane region" description="Helical" evidence="6">
    <location>
        <begin position="147"/>
        <end position="176"/>
    </location>
</feature>
<keyword evidence="5 6" id="KW-0472">Membrane</keyword>
<dbReference type="PANTHER" id="PTHR30086:SF20">
    <property type="entry name" value="ARGININE EXPORTER PROTEIN ARGO-RELATED"/>
    <property type="match status" value="1"/>
</dbReference>
<evidence type="ECO:0000313" key="10">
    <source>
        <dbReference type="Proteomes" id="UP000237632"/>
    </source>
</evidence>